<proteinExistence type="predicted"/>
<evidence type="ECO:0000313" key="3">
    <source>
        <dbReference type="Proteomes" id="UP001139290"/>
    </source>
</evidence>
<feature type="chain" id="PRO_5047175162" evidence="1">
    <location>
        <begin position="24"/>
        <end position="198"/>
    </location>
</feature>
<feature type="signal peptide" evidence="1">
    <location>
        <begin position="1"/>
        <end position="23"/>
    </location>
</feature>
<keyword evidence="1" id="KW-0732">Signal</keyword>
<evidence type="ECO:0000256" key="1">
    <source>
        <dbReference type="SAM" id="SignalP"/>
    </source>
</evidence>
<sequence length="198" mass="21432">MYRALLLTPFLLANLLLPCQTYAQDIPEGTYNLWLAEQPISGVRLFKARIAGSAHYGKFDTHATLALVCGTGGSKSGVQAELAVDVRPLAFDTDPYEGPGATTSGPVNITVGVRPPPDKPSISRPVAGFFSDGGPFDTGMPFIFSFRDLPMKQWVAPAMRGQMLTFTLPSAKPGSPLTFRFLWPEDDTVLKRVVTPCL</sequence>
<dbReference type="Proteomes" id="UP001139290">
    <property type="component" value="Unassembled WGS sequence"/>
</dbReference>
<keyword evidence="3" id="KW-1185">Reference proteome</keyword>
<name>A0ABT1BF78_9ENTR</name>
<gene>
    <name evidence="2" type="ORF">LOD26_25005</name>
</gene>
<comment type="caution">
    <text evidence="2">The sequence shown here is derived from an EMBL/GenBank/DDBJ whole genome shotgun (WGS) entry which is preliminary data.</text>
</comment>
<dbReference type="RefSeq" id="WP_252839090.1">
    <property type="nucleotide sequence ID" value="NZ_JAJJVQ010000018.1"/>
</dbReference>
<protein>
    <submittedName>
        <fullName evidence="2">Uncharacterized protein</fullName>
    </submittedName>
</protein>
<organism evidence="2 3">
    <name type="scientific">Citrobacter meridianamericanus</name>
    <dbReference type="NCBI Taxonomy" id="2894201"/>
    <lineage>
        <taxon>Bacteria</taxon>
        <taxon>Pseudomonadati</taxon>
        <taxon>Pseudomonadota</taxon>
        <taxon>Gammaproteobacteria</taxon>
        <taxon>Enterobacterales</taxon>
        <taxon>Enterobacteriaceae</taxon>
        <taxon>Citrobacter</taxon>
    </lineage>
</organism>
<dbReference type="EMBL" id="JAJJVQ010000018">
    <property type="protein sequence ID" value="MCO5784525.1"/>
    <property type="molecule type" value="Genomic_DNA"/>
</dbReference>
<evidence type="ECO:0000313" key="2">
    <source>
        <dbReference type="EMBL" id="MCO5784525.1"/>
    </source>
</evidence>
<accession>A0ABT1BF78</accession>
<reference evidence="2" key="1">
    <citation type="submission" date="2021-11" db="EMBL/GenBank/DDBJ databases">
        <title>Citrobacter meridianamericanus sp. nov. isolated from soil.</title>
        <authorList>
            <person name="Furlan J.P.R."/>
            <person name="Stehling E.G."/>
        </authorList>
    </citation>
    <scope>NUCLEOTIDE SEQUENCE</scope>
    <source>
        <strain evidence="2">BR102</strain>
    </source>
</reference>